<dbReference type="AlphaFoldDB" id="E4N784"/>
<keyword evidence="3" id="KW-1185">Reference proteome</keyword>
<organism evidence="2 3">
    <name type="scientific">Kitasatospora setae (strain ATCC 33774 / DSM 43861 / JCM 3304 / KCC A-0304 / NBRC 14216 / KM-6054)</name>
    <name type="common">Streptomyces setae</name>
    <dbReference type="NCBI Taxonomy" id="452652"/>
    <lineage>
        <taxon>Bacteria</taxon>
        <taxon>Bacillati</taxon>
        <taxon>Actinomycetota</taxon>
        <taxon>Actinomycetes</taxon>
        <taxon>Kitasatosporales</taxon>
        <taxon>Streptomycetaceae</taxon>
        <taxon>Kitasatospora</taxon>
    </lineage>
</organism>
<evidence type="ECO:0000313" key="2">
    <source>
        <dbReference type="EMBL" id="BAJ27065.1"/>
    </source>
</evidence>
<reference evidence="2 3" key="1">
    <citation type="journal article" date="2010" name="DNA Res.">
        <title>Genome sequence of Kitasatospora setae NBRC 14216T: an evolutionary snapshot of the family Streptomycetaceae.</title>
        <authorList>
            <person name="Ichikawa N."/>
            <person name="Oguchi A."/>
            <person name="Ikeda H."/>
            <person name="Ishikawa J."/>
            <person name="Kitani S."/>
            <person name="Watanabe Y."/>
            <person name="Nakamura S."/>
            <person name="Katano Y."/>
            <person name="Kishi E."/>
            <person name="Sasagawa M."/>
            <person name="Ankai A."/>
            <person name="Fukui S."/>
            <person name="Hashimoto Y."/>
            <person name="Kamata S."/>
            <person name="Otoguro M."/>
            <person name="Tanikawa S."/>
            <person name="Nihira T."/>
            <person name="Horinouchi S."/>
            <person name="Ohnishi Y."/>
            <person name="Hayakawa M."/>
            <person name="Kuzuyama T."/>
            <person name="Arisawa A."/>
            <person name="Nomoto F."/>
            <person name="Miura H."/>
            <person name="Takahashi Y."/>
            <person name="Fujita N."/>
        </authorList>
    </citation>
    <scope>NUCLEOTIDE SEQUENCE [LARGE SCALE GENOMIC DNA]</scope>
    <source>
        <strain evidence="3">ATCC 33774 / DSM 43861 / JCM 3304 / KCC A-0304 / NBRC 14216 / KM-6054</strain>
    </source>
</reference>
<dbReference type="PATRIC" id="fig|452652.3.peg.1230"/>
<evidence type="ECO:0000256" key="1">
    <source>
        <dbReference type="SAM" id="Phobius"/>
    </source>
</evidence>
<dbReference type="KEGG" id="ksk:KSE_12320"/>
<sequence length="78" mass="7979">MSATGAPRHDEPDNALVSRLLARRRVLILSGAAGAVILGGAGTAAGSTLDSVKPSPVWQVPLKVLPSALWITVVAPTR</sequence>
<evidence type="ECO:0000313" key="3">
    <source>
        <dbReference type="Proteomes" id="UP000007076"/>
    </source>
</evidence>
<dbReference type="RefSeq" id="WP_014134383.1">
    <property type="nucleotide sequence ID" value="NC_016109.1"/>
</dbReference>
<name>E4N784_KITSK</name>
<accession>E4N784</accession>
<keyword evidence="1" id="KW-1133">Transmembrane helix</keyword>
<dbReference type="HOGENOM" id="CLU_2617321_0_0_11"/>
<dbReference type="Proteomes" id="UP000007076">
    <property type="component" value="Chromosome"/>
</dbReference>
<keyword evidence="1" id="KW-0472">Membrane</keyword>
<feature type="transmembrane region" description="Helical" evidence="1">
    <location>
        <begin position="26"/>
        <end position="45"/>
    </location>
</feature>
<dbReference type="EMBL" id="AP010968">
    <property type="protein sequence ID" value="BAJ27065.1"/>
    <property type="molecule type" value="Genomic_DNA"/>
</dbReference>
<protein>
    <submittedName>
        <fullName evidence="2">Uncharacterized protein</fullName>
    </submittedName>
</protein>
<keyword evidence="1" id="KW-0812">Transmembrane</keyword>
<gene>
    <name evidence="2" type="ordered locus">KSE_12320</name>
</gene>
<proteinExistence type="predicted"/>